<gene>
    <name evidence="9" type="ORF">Bcoa_0265</name>
</gene>
<evidence type="ECO:0000256" key="1">
    <source>
        <dbReference type="ARBA" id="ARBA00004651"/>
    </source>
</evidence>
<evidence type="ECO:0000256" key="3">
    <source>
        <dbReference type="ARBA" id="ARBA00022475"/>
    </source>
</evidence>
<evidence type="ECO:0000256" key="7">
    <source>
        <dbReference type="SAM" id="Phobius"/>
    </source>
</evidence>
<feature type="transmembrane region" description="Helical" evidence="7">
    <location>
        <begin position="174"/>
        <end position="194"/>
    </location>
</feature>
<dbReference type="RefSeq" id="WP_014095651.1">
    <property type="nucleotide sequence ID" value="NC_016023.1"/>
</dbReference>
<feature type="transmembrane region" description="Helical" evidence="7">
    <location>
        <begin position="317"/>
        <end position="337"/>
    </location>
</feature>
<dbReference type="OrthoDB" id="7055052at2"/>
<keyword evidence="2" id="KW-0813">Transport</keyword>
<feature type="domain" description="Major facilitator superfamily (MFS) profile" evidence="8">
    <location>
        <begin position="16"/>
        <end position="407"/>
    </location>
</feature>
<dbReference type="GO" id="GO:0005886">
    <property type="term" value="C:plasma membrane"/>
    <property type="evidence" value="ECO:0007669"/>
    <property type="project" value="UniProtKB-SubCell"/>
</dbReference>
<evidence type="ECO:0000259" key="8">
    <source>
        <dbReference type="PROSITE" id="PS50850"/>
    </source>
</evidence>
<feature type="transmembrane region" description="Helical" evidence="7">
    <location>
        <begin position="382"/>
        <end position="402"/>
    </location>
</feature>
<sequence>MTRKVPNVFSALSNRSFSFLWIGQSFSMFAFSINTTCLPFLVFHVGGGAAELSIAQTFFIVPQLVFLFISGIYVDRIPKKTILSSVDFLRGIAAATIAGLLLTHQASTFYVYVLTALLGTFSSFYRPAVRSMLSWIVDDKYRLSANSLRSISQQLSKIIGPVVGSFLVVSVSLFSAYTINAILFALSALLVYFVRPQKREYRNGETSRKKGNFLVDLFAGWSTLIEVPWLGTTILLGSLANMGIAGFDVILLPIYAKSVHGIEAFGWFLTSMAVGSLLCALVIGRIDRLAKRGILYYSFMAASGLFVISLAMTPPFWLILVILAAFGFCLSAFIIIWESATQELIDKKLLGRITSIEMFFGLLLLPVSYSLFGWLVDKVVNLSLTIVIAGITIFLFSILGLFNRKIRTLN</sequence>
<dbReference type="CDD" id="cd06173">
    <property type="entry name" value="MFS_MefA_like"/>
    <property type="match status" value="1"/>
</dbReference>
<keyword evidence="6 7" id="KW-0472">Membrane</keyword>
<dbReference type="PANTHER" id="PTHR23513:SF6">
    <property type="entry name" value="MAJOR FACILITATOR SUPERFAMILY ASSOCIATED DOMAIN-CONTAINING PROTEIN"/>
    <property type="match status" value="1"/>
</dbReference>
<dbReference type="Proteomes" id="UP000009283">
    <property type="component" value="Chromosome"/>
</dbReference>
<organism evidence="9 10">
    <name type="scientific">Heyndrickxia coagulans 36D1</name>
    <dbReference type="NCBI Taxonomy" id="345219"/>
    <lineage>
        <taxon>Bacteria</taxon>
        <taxon>Bacillati</taxon>
        <taxon>Bacillota</taxon>
        <taxon>Bacilli</taxon>
        <taxon>Bacillales</taxon>
        <taxon>Bacillaceae</taxon>
        <taxon>Heyndrickxia</taxon>
    </lineage>
</organism>
<feature type="transmembrane region" description="Helical" evidence="7">
    <location>
        <begin position="20"/>
        <end position="42"/>
    </location>
</feature>
<dbReference type="Gene3D" id="1.20.1250.20">
    <property type="entry name" value="MFS general substrate transporter like domains"/>
    <property type="match status" value="1"/>
</dbReference>
<evidence type="ECO:0000256" key="2">
    <source>
        <dbReference type="ARBA" id="ARBA00022448"/>
    </source>
</evidence>
<evidence type="ECO:0000256" key="4">
    <source>
        <dbReference type="ARBA" id="ARBA00022692"/>
    </source>
</evidence>
<dbReference type="InterPro" id="IPR020846">
    <property type="entry name" value="MFS_dom"/>
</dbReference>
<protein>
    <submittedName>
        <fullName evidence="9">Major facilitator superfamily MFS_1</fullName>
    </submittedName>
</protein>
<dbReference type="EMBL" id="CP003056">
    <property type="protein sequence ID" value="AEO99490.1"/>
    <property type="molecule type" value="Genomic_DNA"/>
</dbReference>
<reference evidence="9 10" key="1">
    <citation type="journal article" date="2011" name="Stand. Genomic Sci.">
        <title>Complete Genome Sequence of a thermotolerant sporogenic lactic acid bacterium, Bacillus coagulans strain 36D1.</title>
        <authorList>
            <person name="Rhee M.S."/>
            <person name="Moritz B.E."/>
            <person name="Xie G."/>
            <person name="Glavina Del Rio T."/>
            <person name="Dalin E."/>
            <person name="Tice H."/>
            <person name="Bruce D."/>
            <person name="Goodwin L."/>
            <person name="Chertkov O."/>
            <person name="Brettin T."/>
            <person name="Han C."/>
            <person name="Detter C."/>
            <person name="Pitluck S."/>
            <person name="Land M.L."/>
            <person name="Patel M."/>
            <person name="Ou M."/>
            <person name="Harbrucker R."/>
            <person name="Ingram L.O."/>
            <person name="Shanmugam K.T."/>
        </authorList>
    </citation>
    <scope>NUCLEOTIDE SEQUENCE [LARGE SCALE GENOMIC DNA]</scope>
    <source>
        <strain evidence="9 10">36D1</strain>
    </source>
</reference>
<evidence type="ECO:0000256" key="5">
    <source>
        <dbReference type="ARBA" id="ARBA00022989"/>
    </source>
</evidence>
<feature type="transmembrane region" description="Helical" evidence="7">
    <location>
        <begin position="54"/>
        <end position="74"/>
    </location>
</feature>
<feature type="transmembrane region" description="Helical" evidence="7">
    <location>
        <begin position="358"/>
        <end position="376"/>
    </location>
</feature>
<keyword evidence="4 7" id="KW-0812">Transmembrane</keyword>
<dbReference type="InterPro" id="IPR011701">
    <property type="entry name" value="MFS"/>
</dbReference>
<dbReference type="Pfam" id="PF07690">
    <property type="entry name" value="MFS_1"/>
    <property type="match status" value="1"/>
</dbReference>
<name>G2TLI8_HEYCO</name>
<keyword evidence="3" id="KW-1003">Cell membrane</keyword>
<dbReference type="eggNOG" id="COG2814">
    <property type="taxonomic scope" value="Bacteria"/>
</dbReference>
<dbReference type="GO" id="GO:0022857">
    <property type="term" value="F:transmembrane transporter activity"/>
    <property type="evidence" value="ECO:0007669"/>
    <property type="project" value="InterPro"/>
</dbReference>
<dbReference type="InterPro" id="IPR036259">
    <property type="entry name" value="MFS_trans_sf"/>
</dbReference>
<evidence type="ECO:0000256" key="6">
    <source>
        <dbReference type="ARBA" id="ARBA00023136"/>
    </source>
</evidence>
<dbReference type="KEGG" id="bag:Bcoa_0265"/>
<feature type="transmembrane region" description="Helical" evidence="7">
    <location>
        <begin position="264"/>
        <end position="282"/>
    </location>
</feature>
<keyword evidence="5 7" id="KW-1133">Transmembrane helix</keyword>
<feature type="transmembrane region" description="Helical" evidence="7">
    <location>
        <begin position="214"/>
        <end position="244"/>
    </location>
</feature>
<dbReference type="SUPFAM" id="SSF103473">
    <property type="entry name" value="MFS general substrate transporter"/>
    <property type="match status" value="1"/>
</dbReference>
<feature type="transmembrane region" description="Helical" evidence="7">
    <location>
        <begin position="294"/>
        <end position="311"/>
    </location>
</feature>
<accession>G2TLI8</accession>
<dbReference type="PROSITE" id="PS50850">
    <property type="entry name" value="MFS"/>
    <property type="match status" value="1"/>
</dbReference>
<evidence type="ECO:0000313" key="10">
    <source>
        <dbReference type="Proteomes" id="UP000009283"/>
    </source>
</evidence>
<proteinExistence type="predicted"/>
<dbReference type="HOGENOM" id="CLU_034180_16_1_9"/>
<evidence type="ECO:0000313" key="9">
    <source>
        <dbReference type="EMBL" id="AEO99490.1"/>
    </source>
</evidence>
<dbReference type="AlphaFoldDB" id="G2TLI8"/>
<dbReference type="PANTHER" id="PTHR23513">
    <property type="entry name" value="INTEGRAL MEMBRANE EFFLUX PROTEIN-RELATED"/>
    <property type="match status" value="1"/>
</dbReference>
<comment type="subcellular location">
    <subcellularLocation>
        <location evidence="1">Cell membrane</location>
        <topology evidence="1">Multi-pass membrane protein</topology>
    </subcellularLocation>
</comment>